<evidence type="ECO:0000256" key="7">
    <source>
        <dbReference type="HAMAP-Rule" id="MF_00801"/>
    </source>
</evidence>
<keyword evidence="7" id="KW-0234">DNA repair</keyword>
<keyword evidence="9" id="KW-1185">Reference proteome</keyword>
<evidence type="ECO:0000256" key="5">
    <source>
        <dbReference type="ARBA" id="ARBA00022759"/>
    </source>
</evidence>
<keyword evidence="7" id="KW-0460">Magnesium</keyword>
<keyword evidence="4 7" id="KW-0540">Nuclease</keyword>
<comment type="catalytic activity">
    <reaction evidence="1 7">
        <text>Endonucleolytic cleavage at apurinic or apyrimidinic sites to products with a 5'-phosphate.</text>
        <dbReference type="EC" id="3.1.21.7"/>
    </reaction>
</comment>
<keyword evidence="7" id="KW-0479">Metal-binding</keyword>
<dbReference type="Pfam" id="PF04493">
    <property type="entry name" value="Endonuclease_5"/>
    <property type="match status" value="1"/>
</dbReference>
<name>G7WQD5_METH6</name>
<dbReference type="STRING" id="1110509.Mhar_2133"/>
<dbReference type="GO" id="GO:0003727">
    <property type="term" value="F:single-stranded RNA binding"/>
    <property type="evidence" value="ECO:0007669"/>
    <property type="project" value="TreeGrafter"/>
</dbReference>
<dbReference type="GO" id="GO:0006281">
    <property type="term" value="P:DNA repair"/>
    <property type="evidence" value="ECO:0007669"/>
    <property type="project" value="UniProtKB-UniRule"/>
</dbReference>
<dbReference type="PANTHER" id="PTHR28511:SF1">
    <property type="entry name" value="ENDONUCLEASE V"/>
    <property type="match status" value="1"/>
</dbReference>
<dbReference type="InterPro" id="IPR007581">
    <property type="entry name" value="Endonuclease-V"/>
</dbReference>
<dbReference type="Proteomes" id="UP000005877">
    <property type="component" value="Chromosome"/>
</dbReference>
<organism evidence="8 9">
    <name type="scientific">Methanothrix harundinacea (strain 6Ac)</name>
    <name type="common">Methanosaeta harundinacea</name>
    <dbReference type="NCBI Taxonomy" id="1110509"/>
    <lineage>
        <taxon>Archaea</taxon>
        <taxon>Methanobacteriati</taxon>
        <taxon>Methanobacteriota</taxon>
        <taxon>Stenosarchaea group</taxon>
        <taxon>Methanomicrobia</taxon>
        <taxon>Methanotrichales</taxon>
        <taxon>Methanotrichaceae</taxon>
        <taxon>Methanothrix</taxon>
    </lineage>
</organism>
<dbReference type="PANTHER" id="PTHR28511">
    <property type="entry name" value="ENDONUCLEASE V"/>
    <property type="match status" value="1"/>
</dbReference>
<protein>
    <recommendedName>
        <fullName evidence="7">Endonuclease V</fullName>
        <ecNumber evidence="7">3.1.21.7</ecNumber>
    </recommendedName>
    <alternativeName>
        <fullName evidence="7">Deoxyinosine 3'endonuclease</fullName>
    </alternativeName>
    <alternativeName>
        <fullName evidence="7">Deoxyribonuclease V</fullName>
        <shortName evidence="7">DNase V</shortName>
    </alternativeName>
</protein>
<dbReference type="EMBL" id="CP003117">
    <property type="protein sequence ID" value="AET65488.1"/>
    <property type="molecule type" value="Genomic_DNA"/>
</dbReference>
<keyword evidence="3 7" id="KW-0963">Cytoplasm</keyword>
<dbReference type="GO" id="GO:0043737">
    <property type="term" value="F:deoxyribonuclease V activity"/>
    <property type="evidence" value="ECO:0007669"/>
    <property type="project" value="UniProtKB-UniRule"/>
</dbReference>
<evidence type="ECO:0000256" key="6">
    <source>
        <dbReference type="ARBA" id="ARBA00022801"/>
    </source>
</evidence>
<dbReference type="PATRIC" id="fig|1110509.7.peg.2366"/>
<keyword evidence="6 7" id="KW-0378">Hydrolase</keyword>
<evidence type="ECO:0000313" key="9">
    <source>
        <dbReference type="Proteomes" id="UP000005877"/>
    </source>
</evidence>
<comment type="similarity">
    <text evidence="7">Belongs to the endonuclease V family.</text>
</comment>
<comment type="subcellular location">
    <subcellularLocation>
        <location evidence="2 7">Cytoplasm</location>
    </subcellularLocation>
</comment>
<dbReference type="AlphaFoldDB" id="G7WQD5"/>
<reference evidence="8 9" key="1">
    <citation type="journal article" date="2012" name="PLoS ONE">
        <title>The genome characteristics and predicted function of methyl-group oxidation pathway in the obligate aceticlastic methanogens, Methanosaeta spp.</title>
        <authorList>
            <person name="Zhu J."/>
            <person name="Zheng H."/>
            <person name="Ai G."/>
            <person name="Zhang G."/>
            <person name="Liu D."/>
            <person name="Liu X."/>
            <person name="Dong X."/>
        </authorList>
    </citation>
    <scope>NUCLEOTIDE SEQUENCE [LARGE SCALE GENOMIC DNA]</scope>
    <source>
        <strain evidence="8 9">6Ac</strain>
    </source>
</reference>
<evidence type="ECO:0000256" key="2">
    <source>
        <dbReference type="ARBA" id="ARBA00004496"/>
    </source>
</evidence>
<dbReference type="GO" id="GO:0000287">
    <property type="term" value="F:magnesium ion binding"/>
    <property type="evidence" value="ECO:0007669"/>
    <property type="project" value="UniProtKB-UniRule"/>
</dbReference>
<dbReference type="EC" id="3.1.21.7" evidence="7"/>
<feature type="site" description="Interaction with target DNA" evidence="7">
    <location>
        <position position="81"/>
    </location>
</feature>
<comment type="cofactor">
    <cofactor evidence="7">
        <name>Mg(2+)</name>
        <dbReference type="ChEBI" id="CHEBI:18420"/>
    </cofactor>
</comment>
<keyword evidence="5 7" id="KW-0255">Endonuclease</keyword>
<gene>
    <name evidence="7" type="primary">nfi</name>
    <name evidence="8" type="ordered locus">Mhar_2133</name>
</gene>
<accession>G7WQD5</accession>
<evidence type="ECO:0000313" key="8">
    <source>
        <dbReference type="EMBL" id="AET65488.1"/>
    </source>
</evidence>
<feature type="binding site" evidence="7">
    <location>
        <position position="41"/>
    </location>
    <ligand>
        <name>Mg(2+)</name>
        <dbReference type="ChEBI" id="CHEBI:18420"/>
    </ligand>
</feature>
<proteinExistence type="inferred from homology"/>
<evidence type="ECO:0000256" key="1">
    <source>
        <dbReference type="ARBA" id="ARBA00001835"/>
    </source>
</evidence>
<evidence type="ECO:0000256" key="4">
    <source>
        <dbReference type="ARBA" id="ARBA00022722"/>
    </source>
</evidence>
<comment type="function">
    <text evidence="7">DNA repair enzyme involved in the repair of deaminated bases. Selectively cleaves double-stranded DNA at the second phosphodiester bond 3' to a deoxyinosine leaving behind the intact lesion on the nicked DNA.</text>
</comment>
<dbReference type="KEGG" id="mhi:Mhar_2133"/>
<dbReference type="GO" id="GO:0005737">
    <property type="term" value="C:cytoplasm"/>
    <property type="evidence" value="ECO:0007669"/>
    <property type="project" value="UniProtKB-SubCell"/>
</dbReference>
<evidence type="ECO:0000256" key="3">
    <source>
        <dbReference type="ARBA" id="ARBA00022490"/>
    </source>
</evidence>
<dbReference type="HOGENOM" id="CLU_047631_1_1_2"/>
<dbReference type="GO" id="GO:0016891">
    <property type="term" value="F:RNA endonuclease activity producing 5'-phosphomonoesters, hydrolytic mechanism"/>
    <property type="evidence" value="ECO:0007669"/>
    <property type="project" value="TreeGrafter"/>
</dbReference>
<feature type="binding site" evidence="7">
    <location>
        <position position="111"/>
    </location>
    <ligand>
        <name>Mg(2+)</name>
        <dbReference type="ChEBI" id="CHEBI:18420"/>
    </ligand>
</feature>
<sequence length="241" mass="26164">MAPPSVPSSEERMRLFSLQEEIASLVVLENRFSEEVIGGVDQAFISGEDGREMVVSGAVAFDSSFRPLSRSWALLETTFPYLPGLLSFREGPAAVEAVKRLEAKPTLLFVDGCGINHPRRAGMASAIGVALDLPTVGVTKRVLCGSFDPPRREGEASPLHHRGLVVGHVLLSKKECRPIVVAPGHRITPESALDLARRYLRGEKLPLPSLAAHRDANDEKRRILMGEASISSGSTIFHPKK</sequence>
<dbReference type="Gene3D" id="3.30.2170.10">
    <property type="entry name" value="archaeoglobus fulgidus dsm 4304 superfamily"/>
    <property type="match status" value="1"/>
</dbReference>
<dbReference type="CDD" id="cd06559">
    <property type="entry name" value="Endonuclease_V"/>
    <property type="match status" value="1"/>
</dbReference>
<dbReference type="HAMAP" id="MF_00801">
    <property type="entry name" value="Endonuclease_5"/>
    <property type="match status" value="1"/>
</dbReference>
<keyword evidence="7" id="KW-0227">DNA damage</keyword>